<dbReference type="InterPro" id="IPR056122">
    <property type="entry name" value="DUF7705"/>
</dbReference>
<reference evidence="2" key="1">
    <citation type="submission" date="2021-01" db="EMBL/GenBank/DDBJ databases">
        <authorList>
            <person name="Corre E."/>
            <person name="Pelletier E."/>
            <person name="Niang G."/>
            <person name="Scheremetjew M."/>
            <person name="Finn R."/>
            <person name="Kale V."/>
            <person name="Holt S."/>
            <person name="Cochrane G."/>
            <person name="Meng A."/>
            <person name="Brown T."/>
            <person name="Cohen L."/>
        </authorList>
    </citation>
    <scope>NUCLEOTIDE SEQUENCE</scope>
    <source>
        <strain evidence="2">CCMP1594</strain>
    </source>
</reference>
<evidence type="ECO:0000259" key="1">
    <source>
        <dbReference type="Pfam" id="PF24804"/>
    </source>
</evidence>
<dbReference type="Pfam" id="PF24804">
    <property type="entry name" value="DUF7705"/>
    <property type="match status" value="1"/>
</dbReference>
<sequence>MTEAPTPPDFLVRYFLNITADHVGTGGVGAWYAPNMEACWDQATGEPCRPYGDPNRMAHQQVLLNYGGADLCTPAAPQYCPRYHIRRDGTRVHRTDPAFPYSAYKSYCGPCQACGEMLPGENCCDPYSNPNAQSIYSLAPDPEWAHWGFPAHAGDGFVGDPKWHELNVGGLFTQIWFPCMTTKPIEIVTVNIGPETGYGTGSHDTNFLISDFDILVPSAARGTQ</sequence>
<dbReference type="EMBL" id="HBJA01006413">
    <property type="protein sequence ID" value="CAE0790922.1"/>
    <property type="molecule type" value="Transcribed_RNA"/>
</dbReference>
<dbReference type="AlphaFoldDB" id="A0A7S4C9E9"/>
<feature type="domain" description="DUF7705" evidence="1">
    <location>
        <begin position="3"/>
        <end position="216"/>
    </location>
</feature>
<dbReference type="PANTHER" id="PTHR33916">
    <property type="entry name" value="EXPANSIN-LIKE EG45 DOMAIN-CONTAINING PROTEIN"/>
    <property type="match status" value="1"/>
</dbReference>
<dbReference type="PANTHER" id="PTHR33916:SF8">
    <property type="entry name" value="OS05G0272800 PROTEIN"/>
    <property type="match status" value="1"/>
</dbReference>
<gene>
    <name evidence="2" type="ORF">EGYM00163_LOCUS2036</name>
</gene>
<evidence type="ECO:0000313" key="2">
    <source>
        <dbReference type="EMBL" id="CAE0790922.1"/>
    </source>
</evidence>
<accession>A0A7S4C9E9</accession>
<organism evidence="2">
    <name type="scientific">Eutreptiella gymnastica</name>
    <dbReference type="NCBI Taxonomy" id="73025"/>
    <lineage>
        <taxon>Eukaryota</taxon>
        <taxon>Discoba</taxon>
        <taxon>Euglenozoa</taxon>
        <taxon>Euglenida</taxon>
        <taxon>Spirocuta</taxon>
        <taxon>Euglenophyceae</taxon>
        <taxon>Eutreptiales</taxon>
        <taxon>Eutreptiaceae</taxon>
        <taxon>Eutreptiella</taxon>
    </lineage>
</organism>
<protein>
    <recommendedName>
        <fullName evidence="1">DUF7705 domain-containing protein</fullName>
    </recommendedName>
</protein>
<proteinExistence type="predicted"/>
<name>A0A7S4C9E9_9EUGL</name>